<feature type="domain" description="HNH" evidence="1">
    <location>
        <begin position="317"/>
        <end position="372"/>
    </location>
</feature>
<evidence type="ECO:0000313" key="2">
    <source>
        <dbReference type="EMBL" id="APG25952.1"/>
    </source>
</evidence>
<dbReference type="Proteomes" id="UP000182264">
    <property type="component" value="Chromosome"/>
</dbReference>
<dbReference type="Pfam" id="PF01844">
    <property type="entry name" value="HNH"/>
    <property type="match status" value="1"/>
</dbReference>
<dbReference type="KEGG" id="pace:A6070_07785"/>
<dbReference type="AlphaFoldDB" id="A0A1L3GJ41"/>
<protein>
    <recommendedName>
        <fullName evidence="1">HNH domain-containing protein</fullName>
    </recommendedName>
</protein>
<gene>
    <name evidence="2" type="ORF">A7E75_13760</name>
</gene>
<name>A0A1L3GJ41_SYNAC</name>
<dbReference type="InterPro" id="IPR003615">
    <property type="entry name" value="HNH_nuc"/>
</dbReference>
<evidence type="ECO:0000259" key="1">
    <source>
        <dbReference type="Pfam" id="PF01844"/>
    </source>
</evidence>
<dbReference type="EMBL" id="CP015518">
    <property type="protein sequence ID" value="APG25952.1"/>
    <property type="molecule type" value="Genomic_DNA"/>
</dbReference>
<sequence length="396" mass="45542">MSEYLDRLKIGVVKMEITTDMTIAAYGYAKTVLNGDVALKDALNELEEKYGMNRGSANDYIYNLRHMLKGERYTRTNNSEATEYFLQNILFDFGEEAFVNALMSVDKHIEYYKKAGNSKLPGIRKIYKKYLSLSKIVLMESHSWKIESLNSACKVLDKSAFRYNGTGIPIEIRPFFIYGQMSPPDSRPVTLLYAGQTYDAHIEIDNQPTPRTRLFWRADFESLLKQTFPQHHNLYSQDQQPDSDIILRFERVAGFERYQVSFACEVSEDTALGDIQSEELEEKGPQREGAIKEYFGKRYERNSVNRKEAIRIHGLTCNACGFNFEKVYGARGADFIEVHHLKPIHTFEEEQQVDPKTDLTTVCSNCHRMIHRDPDNVLSLEALKIILSSSRLAASE</sequence>
<organism evidence="2 3">
    <name type="scientific">Syntrophotalea acetylenica</name>
    <name type="common">Pelobacter acetylenicus</name>
    <dbReference type="NCBI Taxonomy" id="29542"/>
    <lineage>
        <taxon>Bacteria</taxon>
        <taxon>Pseudomonadati</taxon>
        <taxon>Thermodesulfobacteriota</taxon>
        <taxon>Desulfuromonadia</taxon>
        <taxon>Desulfuromonadales</taxon>
        <taxon>Syntrophotaleaceae</taxon>
        <taxon>Syntrophotalea</taxon>
    </lineage>
</organism>
<dbReference type="GO" id="GO:0008270">
    <property type="term" value="F:zinc ion binding"/>
    <property type="evidence" value="ECO:0007669"/>
    <property type="project" value="InterPro"/>
</dbReference>
<keyword evidence="3" id="KW-1185">Reference proteome</keyword>
<accession>A0A1L3GJ41</accession>
<evidence type="ECO:0000313" key="3">
    <source>
        <dbReference type="Proteomes" id="UP000182264"/>
    </source>
</evidence>
<dbReference type="GO" id="GO:0003676">
    <property type="term" value="F:nucleic acid binding"/>
    <property type="evidence" value="ECO:0007669"/>
    <property type="project" value="InterPro"/>
</dbReference>
<dbReference type="InterPro" id="IPR002711">
    <property type="entry name" value="HNH"/>
</dbReference>
<proteinExistence type="predicted"/>
<dbReference type="GO" id="GO:0004519">
    <property type="term" value="F:endonuclease activity"/>
    <property type="evidence" value="ECO:0007669"/>
    <property type="project" value="InterPro"/>
</dbReference>
<reference evidence="2 3" key="1">
    <citation type="journal article" date="2017" name="Genome Announc.">
        <title>Complete Genome Sequences of Two Acetylene-Fermenting Pelobacter acetylenicus Strains.</title>
        <authorList>
            <person name="Sutton J.M."/>
            <person name="Baesman S.M."/>
            <person name="Fierst J.L."/>
            <person name="Poret-Peterson A.T."/>
            <person name="Oremland R.S."/>
            <person name="Dunlap D.S."/>
            <person name="Akob D.M."/>
        </authorList>
    </citation>
    <scope>NUCLEOTIDE SEQUENCE [LARGE SCALE GENOMIC DNA]</scope>
    <source>
        <strain evidence="2 3">DSM 3247</strain>
    </source>
</reference>
<dbReference type="CDD" id="cd00085">
    <property type="entry name" value="HNHc"/>
    <property type="match status" value="1"/>
</dbReference>